<keyword evidence="3" id="KW-1185">Reference proteome</keyword>
<feature type="non-terminal residue" evidence="2">
    <location>
        <position position="184"/>
    </location>
</feature>
<organism evidence="2 3">
    <name type="scientific">Meganyctiphanes norvegica</name>
    <name type="common">Northern krill</name>
    <name type="synonym">Thysanopoda norvegica</name>
    <dbReference type="NCBI Taxonomy" id="48144"/>
    <lineage>
        <taxon>Eukaryota</taxon>
        <taxon>Metazoa</taxon>
        <taxon>Ecdysozoa</taxon>
        <taxon>Arthropoda</taxon>
        <taxon>Crustacea</taxon>
        <taxon>Multicrustacea</taxon>
        <taxon>Malacostraca</taxon>
        <taxon>Eumalacostraca</taxon>
        <taxon>Eucarida</taxon>
        <taxon>Euphausiacea</taxon>
        <taxon>Euphausiidae</taxon>
        <taxon>Meganyctiphanes</taxon>
    </lineage>
</organism>
<dbReference type="PANTHER" id="PTHR12907:SF26">
    <property type="entry name" value="HIF PROLYL HYDROXYLASE, ISOFORM C"/>
    <property type="match status" value="1"/>
</dbReference>
<dbReference type="PANTHER" id="PTHR12907">
    <property type="entry name" value="EGL NINE HOMOLOG-RELATED"/>
    <property type="match status" value="1"/>
</dbReference>
<evidence type="ECO:0000313" key="3">
    <source>
        <dbReference type="Proteomes" id="UP001497623"/>
    </source>
</evidence>
<protein>
    <submittedName>
        <fullName evidence="2">Uncharacterized protein</fullName>
    </submittedName>
</protein>
<dbReference type="GO" id="GO:0071456">
    <property type="term" value="P:cellular response to hypoxia"/>
    <property type="evidence" value="ECO:0007669"/>
    <property type="project" value="TreeGrafter"/>
</dbReference>
<keyword evidence="1" id="KW-0847">Vitamin C</keyword>
<name>A0AAV2SXI1_MEGNR</name>
<sequence>MSHTSLVTRCGKAYNIINSLMKFKYDNLPTIVYIDGSYKSILNNCNINLFKRKILVCQCTPIIGVGGNFMMQMVDLIILFTNQFILYLATNGSQQADKISGDVGGLYSKGVFRDGEVVSQSVQAQAREKVRGDKITWVSGSENGCLNIGQLVAVLDAIISTASKHPNSEKIAEYNITTRTRERI</sequence>
<dbReference type="GO" id="GO:0031418">
    <property type="term" value="F:L-ascorbic acid binding"/>
    <property type="evidence" value="ECO:0007669"/>
    <property type="project" value="UniProtKB-KW"/>
</dbReference>
<comment type="caution">
    <text evidence="2">The sequence shown here is derived from an EMBL/GenBank/DDBJ whole genome shotgun (WGS) entry which is preliminary data.</text>
</comment>
<proteinExistence type="predicted"/>
<dbReference type="InterPro" id="IPR051559">
    <property type="entry name" value="HIF_prolyl_hydroxylases"/>
</dbReference>
<gene>
    <name evidence="2" type="ORF">MNOR_LOCUS41850</name>
</gene>
<dbReference type="Proteomes" id="UP001497623">
    <property type="component" value="Unassembled WGS sequence"/>
</dbReference>
<dbReference type="Gene3D" id="2.60.120.620">
    <property type="entry name" value="q2cbj1_9rhob like domain"/>
    <property type="match status" value="1"/>
</dbReference>
<dbReference type="GO" id="GO:0008198">
    <property type="term" value="F:ferrous iron binding"/>
    <property type="evidence" value="ECO:0007669"/>
    <property type="project" value="TreeGrafter"/>
</dbReference>
<accession>A0AAV2SXI1</accession>
<reference evidence="2 3" key="1">
    <citation type="submission" date="2024-05" db="EMBL/GenBank/DDBJ databases">
        <authorList>
            <person name="Wallberg A."/>
        </authorList>
    </citation>
    <scope>NUCLEOTIDE SEQUENCE [LARGE SCALE GENOMIC DNA]</scope>
</reference>
<dbReference type="AlphaFoldDB" id="A0AAV2SXI1"/>
<evidence type="ECO:0000313" key="2">
    <source>
        <dbReference type="EMBL" id="CAL4252423.1"/>
    </source>
</evidence>
<evidence type="ECO:0000256" key="1">
    <source>
        <dbReference type="ARBA" id="ARBA00022896"/>
    </source>
</evidence>
<dbReference type="EMBL" id="CAXKWB010174285">
    <property type="protein sequence ID" value="CAL4252423.1"/>
    <property type="molecule type" value="Genomic_DNA"/>
</dbReference>
<dbReference type="GO" id="GO:0031543">
    <property type="term" value="F:peptidyl-proline dioxygenase activity"/>
    <property type="evidence" value="ECO:0007669"/>
    <property type="project" value="TreeGrafter"/>
</dbReference>